<dbReference type="InterPro" id="IPR006680">
    <property type="entry name" value="Amidohydro-rel"/>
</dbReference>
<gene>
    <name evidence="3" type="ORF">ENJ96_01950</name>
</gene>
<dbReference type="GO" id="GO:0016810">
    <property type="term" value="F:hydrolase activity, acting on carbon-nitrogen (but not peptide) bonds"/>
    <property type="evidence" value="ECO:0007669"/>
    <property type="project" value="InterPro"/>
</dbReference>
<dbReference type="Gene3D" id="3.20.20.140">
    <property type="entry name" value="Metal-dependent hydrolases"/>
    <property type="match status" value="1"/>
</dbReference>
<dbReference type="PANTHER" id="PTHR43794">
    <property type="entry name" value="AMINOHYDROLASE SSNA-RELATED"/>
    <property type="match status" value="1"/>
</dbReference>
<feature type="domain" description="Amidohydrolase-related" evidence="2">
    <location>
        <begin position="62"/>
        <end position="376"/>
    </location>
</feature>
<organism evidence="3">
    <name type="scientific">Thermodesulfatator atlanticus</name>
    <dbReference type="NCBI Taxonomy" id="501497"/>
    <lineage>
        <taxon>Bacteria</taxon>
        <taxon>Pseudomonadati</taxon>
        <taxon>Thermodesulfobacteriota</taxon>
        <taxon>Thermodesulfobacteria</taxon>
        <taxon>Thermodesulfobacteriales</taxon>
        <taxon>Thermodesulfatatoraceae</taxon>
        <taxon>Thermodesulfatator</taxon>
    </lineage>
</organism>
<dbReference type="SUPFAM" id="SSF51338">
    <property type="entry name" value="Composite domain of metallo-dependent hydrolases"/>
    <property type="match status" value="1"/>
</dbReference>
<dbReference type="InterPro" id="IPR032466">
    <property type="entry name" value="Metal_Hydrolase"/>
</dbReference>
<dbReference type="InterPro" id="IPR050287">
    <property type="entry name" value="MTA/SAH_deaminase"/>
</dbReference>
<dbReference type="InterPro" id="IPR011059">
    <property type="entry name" value="Metal-dep_hydrolase_composite"/>
</dbReference>
<reference evidence="3" key="1">
    <citation type="journal article" date="2020" name="mSystems">
        <title>Genome- and Community-Level Interaction Insights into Carbon Utilization and Element Cycling Functions of Hydrothermarchaeota in Hydrothermal Sediment.</title>
        <authorList>
            <person name="Zhou Z."/>
            <person name="Liu Y."/>
            <person name="Xu W."/>
            <person name="Pan J."/>
            <person name="Luo Z.H."/>
            <person name="Li M."/>
        </authorList>
    </citation>
    <scope>NUCLEOTIDE SEQUENCE [LARGE SCALE GENOMIC DNA]</scope>
    <source>
        <strain evidence="3">HyVt-533</strain>
    </source>
</reference>
<dbReference type="Proteomes" id="UP000886101">
    <property type="component" value="Unassembled WGS sequence"/>
</dbReference>
<dbReference type="PANTHER" id="PTHR43794:SF11">
    <property type="entry name" value="AMIDOHYDROLASE-RELATED DOMAIN-CONTAINING PROTEIN"/>
    <property type="match status" value="1"/>
</dbReference>
<dbReference type="SUPFAM" id="SSF51556">
    <property type="entry name" value="Metallo-dependent hydrolases"/>
    <property type="match status" value="1"/>
</dbReference>
<name>A0A7V5NYL6_9BACT</name>
<dbReference type="Pfam" id="PF01979">
    <property type="entry name" value="Amidohydro_1"/>
    <property type="match status" value="1"/>
</dbReference>
<accession>A0A7V5NYL6</accession>
<sequence>MEIRLSKDPTLYRARFLDPVVEPPIEDGAVITARGVIVESGPYQRVKKGFLGPEQDLGDVLLLPALVNVHTHLELSCLKWRLTPTGSFVGWVKNLLRLRGQIRPEETIAAAQEALKEMWRQGIGLLGDHGNTGLSVAVLREAPLDSVFFREVIDFRGKSTLKEYLKENLTSGRVTYSLAPHAPYTVSPLLMQAIKSWTRKYGLPFSLHVAESPEEVTFLKTGKGPIRELLAERGQWSASFVPPGLSPVFYLDQLGVLDQDTICVHLTQASCEELELLAQRGSRPCLCLRSNTFLGVGIPKVPLMLKLGLKPCLGTDSLASNDRLSVFAEMAAVAKFFPEIPADVILKMATIWGAQALKRKDLGLITRDVRADLLVIPWGENFYEREGLINHPPEQLGRLYG</sequence>
<keyword evidence="1" id="KW-0378">Hydrolase</keyword>
<dbReference type="EMBL" id="DROK01000056">
    <property type="protein sequence ID" value="HHI96595.1"/>
    <property type="molecule type" value="Genomic_DNA"/>
</dbReference>
<proteinExistence type="predicted"/>
<comment type="caution">
    <text evidence="3">The sequence shown here is derived from an EMBL/GenBank/DDBJ whole genome shotgun (WGS) entry which is preliminary data.</text>
</comment>
<evidence type="ECO:0000313" key="3">
    <source>
        <dbReference type="EMBL" id="HHI96595.1"/>
    </source>
</evidence>
<protein>
    <recommendedName>
        <fullName evidence="2">Amidohydrolase-related domain-containing protein</fullName>
    </recommendedName>
</protein>
<evidence type="ECO:0000259" key="2">
    <source>
        <dbReference type="Pfam" id="PF01979"/>
    </source>
</evidence>
<dbReference type="AlphaFoldDB" id="A0A7V5NYL6"/>
<evidence type="ECO:0000256" key="1">
    <source>
        <dbReference type="ARBA" id="ARBA00022801"/>
    </source>
</evidence>